<proteinExistence type="inferred from homology"/>
<evidence type="ECO:0000256" key="10">
    <source>
        <dbReference type="ARBA" id="ARBA00022741"/>
    </source>
</evidence>
<dbReference type="InterPro" id="IPR017441">
    <property type="entry name" value="Protein_kinase_ATP_BS"/>
</dbReference>
<dbReference type="Gramene" id="AET3Gv20225400.3">
    <property type="protein sequence ID" value="AET3Gv20225400.3"/>
    <property type="gene ID" value="AET3Gv20225400"/>
</dbReference>
<keyword evidence="7 18" id="KW-0812">Transmembrane</keyword>
<feature type="domain" description="Protein kinase" evidence="19">
    <location>
        <begin position="378"/>
        <end position="658"/>
    </location>
</feature>
<evidence type="ECO:0000256" key="9">
    <source>
        <dbReference type="ARBA" id="ARBA00022734"/>
    </source>
</evidence>
<dbReference type="FunFam" id="1.10.510.10:FF:000517">
    <property type="entry name" value="Putative receptor kinase Lecrk"/>
    <property type="match status" value="1"/>
</dbReference>
<dbReference type="GO" id="GO:0016020">
    <property type="term" value="C:membrane"/>
    <property type="evidence" value="ECO:0007669"/>
    <property type="project" value="UniProtKB-SubCell"/>
</dbReference>
<dbReference type="AlphaFoldDB" id="A0A453E4W7"/>
<evidence type="ECO:0000256" key="3">
    <source>
        <dbReference type="ARBA" id="ARBA00010217"/>
    </source>
</evidence>
<feature type="binding site" evidence="17">
    <location>
        <position position="407"/>
    </location>
    <ligand>
        <name>ATP</name>
        <dbReference type="ChEBI" id="CHEBI:30616"/>
    </ligand>
</feature>
<evidence type="ECO:0000313" key="21">
    <source>
        <dbReference type="Proteomes" id="UP000015105"/>
    </source>
</evidence>
<dbReference type="SUPFAM" id="SSF56112">
    <property type="entry name" value="Protein kinase-like (PK-like)"/>
    <property type="match status" value="1"/>
</dbReference>
<evidence type="ECO:0000256" key="14">
    <source>
        <dbReference type="ARBA" id="ARBA00023136"/>
    </source>
</evidence>
<keyword evidence="16" id="KW-0325">Glycoprotein</keyword>
<keyword evidence="9" id="KW-0430">Lectin</keyword>
<evidence type="ECO:0000256" key="2">
    <source>
        <dbReference type="ARBA" id="ARBA00008536"/>
    </source>
</evidence>
<reference evidence="21" key="2">
    <citation type="journal article" date="2017" name="Nat. Plants">
        <title>The Aegilops tauschii genome reveals multiple impacts of transposons.</title>
        <authorList>
            <person name="Zhao G."/>
            <person name="Zou C."/>
            <person name="Li K."/>
            <person name="Wang K."/>
            <person name="Li T."/>
            <person name="Gao L."/>
            <person name="Zhang X."/>
            <person name="Wang H."/>
            <person name="Yang Z."/>
            <person name="Liu X."/>
            <person name="Jiang W."/>
            <person name="Mao L."/>
            <person name="Kong X."/>
            <person name="Jiao Y."/>
            <person name="Jia J."/>
        </authorList>
    </citation>
    <scope>NUCLEOTIDE SEQUENCE [LARGE SCALE GENOMIC DNA]</scope>
    <source>
        <strain evidence="21">cv. AL8/78</strain>
    </source>
</reference>
<keyword evidence="12 17" id="KW-0067">ATP-binding</keyword>
<dbReference type="Pfam" id="PF00139">
    <property type="entry name" value="Lectin_legB"/>
    <property type="match status" value="1"/>
</dbReference>
<reference evidence="21" key="1">
    <citation type="journal article" date="2014" name="Science">
        <title>Ancient hybridizations among the ancestral genomes of bread wheat.</title>
        <authorList>
            <consortium name="International Wheat Genome Sequencing Consortium,"/>
            <person name="Marcussen T."/>
            <person name="Sandve S.R."/>
            <person name="Heier L."/>
            <person name="Spannagl M."/>
            <person name="Pfeifer M."/>
            <person name="Jakobsen K.S."/>
            <person name="Wulff B.B."/>
            <person name="Steuernagel B."/>
            <person name="Mayer K.F."/>
            <person name="Olsen O.A."/>
        </authorList>
    </citation>
    <scope>NUCLEOTIDE SEQUENCE [LARGE SCALE GENOMIC DNA]</scope>
    <source>
        <strain evidence="21">cv. AL8/78</strain>
    </source>
</reference>
<dbReference type="PANTHER" id="PTHR27007">
    <property type="match status" value="1"/>
</dbReference>
<dbReference type="FunFam" id="3.30.200.20:FF:000811">
    <property type="entry name" value="L-type lectin-domain containing receptor kinase V.9"/>
    <property type="match status" value="1"/>
</dbReference>
<dbReference type="PROSITE" id="PS50011">
    <property type="entry name" value="PROTEIN_KINASE_DOM"/>
    <property type="match status" value="1"/>
</dbReference>
<dbReference type="CDD" id="cd14066">
    <property type="entry name" value="STKc_IRAK"/>
    <property type="match status" value="1"/>
</dbReference>
<reference evidence="20" key="3">
    <citation type="journal article" date="2017" name="Nature">
        <title>Genome sequence of the progenitor of the wheat D genome Aegilops tauschii.</title>
        <authorList>
            <person name="Luo M.C."/>
            <person name="Gu Y.Q."/>
            <person name="Puiu D."/>
            <person name="Wang H."/>
            <person name="Twardziok S.O."/>
            <person name="Deal K.R."/>
            <person name="Huo N."/>
            <person name="Zhu T."/>
            <person name="Wang L."/>
            <person name="Wang Y."/>
            <person name="McGuire P.E."/>
            <person name="Liu S."/>
            <person name="Long H."/>
            <person name="Ramasamy R.K."/>
            <person name="Rodriguez J.C."/>
            <person name="Van S.L."/>
            <person name="Yuan L."/>
            <person name="Wang Z."/>
            <person name="Xia Z."/>
            <person name="Xiao L."/>
            <person name="Anderson O.D."/>
            <person name="Ouyang S."/>
            <person name="Liang Y."/>
            <person name="Zimin A.V."/>
            <person name="Pertea G."/>
            <person name="Qi P."/>
            <person name="Bennetzen J.L."/>
            <person name="Dai X."/>
            <person name="Dawson M.W."/>
            <person name="Muller H.G."/>
            <person name="Kugler K."/>
            <person name="Rivarola-Duarte L."/>
            <person name="Spannagl M."/>
            <person name="Mayer K.F.X."/>
            <person name="Lu F.H."/>
            <person name="Bevan M.W."/>
            <person name="Leroy P."/>
            <person name="Li P."/>
            <person name="You F.M."/>
            <person name="Sun Q."/>
            <person name="Liu Z."/>
            <person name="Lyons E."/>
            <person name="Wicker T."/>
            <person name="Salzberg S.L."/>
            <person name="Devos K.M."/>
            <person name="Dvorak J."/>
        </authorList>
    </citation>
    <scope>NUCLEOTIDE SEQUENCE [LARGE SCALE GENOMIC DNA]</scope>
    <source>
        <strain evidence="20">cv. AL8/78</strain>
    </source>
</reference>
<keyword evidence="10 17" id="KW-0547">Nucleotide-binding</keyword>
<dbReference type="InterPro" id="IPR001220">
    <property type="entry name" value="Legume_lectin_dom"/>
</dbReference>
<dbReference type="Proteomes" id="UP000015105">
    <property type="component" value="Chromosome 3D"/>
</dbReference>
<accession>A0A453E4W7</accession>
<dbReference type="PROSITE" id="PS00107">
    <property type="entry name" value="PROTEIN_KINASE_ATP"/>
    <property type="match status" value="1"/>
</dbReference>
<comment type="similarity">
    <text evidence="3">In the C-terminal section; belongs to the protein kinase superfamily. Ser/Thr protein kinase family.</text>
</comment>
<feature type="transmembrane region" description="Helical" evidence="18">
    <location>
        <begin position="323"/>
        <end position="344"/>
    </location>
</feature>
<evidence type="ECO:0000313" key="20">
    <source>
        <dbReference type="EnsemblPlants" id="AET3Gv20225400.3"/>
    </source>
</evidence>
<dbReference type="InterPro" id="IPR008271">
    <property type="entry name" value="Ser/Thr_kinase_AS"/>
</dbReference>
<dbReference type="GO" id="GO:0005524">
    <property type="term" value="F:ATP binding"/>
    <property type="evidence" value="ECO:0007669"/>
    <property type="project" value="UniProtKB-UniRule"/>
</dbReference>
<evidence type="ECO:0000256" key="4">
    <source>
        <dbReference type="ARBA" id="ARBA00012513"/>
    </source>
</evidence>
<dbReference type="SUPFAM" id="SSF49899">
    <property type="entry name" value="Concanavalin A-like lectins/glucanases"/>
    <property type="match status" value="1"/>
</dbReference>
<evidence type="ECO:0000256" key="6">
    <source>
        <dbReference type="ARBA" id="ARBA00022679"/>
    </source>
</evidence>
<evidence type="ECO:0000256" key="8">
    <source>
        <dbReference type="ARBA" id="ARBA00022729"/>
    </source>
</evidence>
<dbReference type="GO" id="GO:0030246">
    <property type="term" value="F:carbohydrate binding"/>
    <property type="evidence" value="ECO:0007669"/>
    <property type="project" value="UniProtKB-KW"/>
</dbReference>
<evidence type="ECO:0000256" key="18">
    <source>
        <dbReference type="SAM" id="Phobius"/>
    </source>
</evidence>
<keyword evidence="5" id="KW-0723">Serine/threonine-protein kinase</keyword>
<dbReference type="SMART" id="SM00220">
    <property type="entry name" value="S_TKc"/>
    <property type="match status" value="1"/>
</dbReference>
<evidence type="ECO:0000259" key="19">
    <source>
        <dbReference type="PROSITE" id="PS50011"/>
    </source>
</evidence>
<dbReference type="STRING" id="200361.A0A453E4W7"/>
<sequence length="700" mass="77462">HLGVGGGIRIDRENHGQLFATVGARDMAPKEHIFLLLRPAIPLLVLLPLVASTTSNDSFSFLYHGFSGVNLTLDGNAMVTPDGLLELTNDTINLGHAFYPTPLSLSGSPNGTVRSFSLSFAFAILSVHDGISADGMAFFVAPTKNLSNTWAQYMGLLNSGNNGNASNHMFAVELDTTQNEEFQDMDNNHVGIDINSLNSLQAYRTGYYDDGSGSFNNLTLISGKAMQVWADYDGESTQINVFLAPLGFAKPVRPLLSSPYNLSTVLREPSYIGFAATTGAISTIHCVLGWSFAMNGPAPAIDTSKLPKLPRLGPEPRSKVLEITLPIATATFVLVVGTVIILFLRKRFRYRELREDWEVDFGPHRFSFKDLFHATEGFKEKNLLGVGGFGKVYKGTLPKSKLKIAVKRVSHESRQGMKEFIAEVVSIGRLRHRNLVPLLGYCRRKGELLLVYDYMSNGSLNQYLYSEDGKPSLNWEERLHIIKGVAFGLFYLHEKWEKVVIHRDVKPSNVLLDSEMNARLGDFGLSRLYDHGTDPQTTHMVGTMGYLAPEFVRTGKASALTDVFAFGIFLLEVTSGQRPIKQNPFGNKHTLVDWVIERWHNGSLMDTVDPRLQGHYGVDDASLVLKLGLLCSHPFTSARPTMRQVMQYLEGDTPLPELTPAHFSFTMQALTQNRGLESPNLQYPQLSTSFATFSDLSGGR</sequence>
<dbReference type="InterPro" id="IPR013320">
    <property type="entry name" value="ConA-like_dom_sf"/>
</dbReference>
<name>A0A453E4W7_AEGTS</name>
<dbReference type="Gene3D" id="3.30.200.20">
    <property type="entry name" value="Phosphorylase Kinase, domain 1"/>
    <property type="match status" value="1"/>
</dbReference>
<dbReference type="PROSITE" id="PS00108">
    <property type="entry name" value="PROTEIN_KINASE_ST"/>
    <property type="match status" value="1"/>
</dbReference>
<comment type="subcellular location">
    <subcellularLocation>
        <location evidence="1">Membrane</location>
        <topology evidence="1">Single-pass type I membrane protein</topology>
    </subcellularLocation>
</comment>
<evidence type="ECO:0000256" key="11">
    <source>
        <dbReference type="ARBA" id="ARBA00022777"/>
    </source>
</evidence>
<comment type="similarity">
    <text evidence="2">In the N-terminal section; belongs to the leguminous lectin family.</text>
</comment>
<dbReference type="GO" id="GO:0004674">
    <property type="term" value="F:protein serine/threonine kinase activity"/>
    <property type="evidence" value="ECO:0007669"/>
    <property type="project" value="UniProtKB-KW"/>
</dbReference>
<dbReference type="Pfam" id="PF00069">
    <property type="entry name" value="Pkinase"/>
    <property type="match status" value="1"/>
</dbReference>
<reference evidence="20" key="4">
    <citation type="submission" date="2019-03" db="UniProtKB">
        <authorList>
            <consortium name="EnsemblPlants"/>
        </authorList>
    </citation>
    <scope>IDENTIFICATION</scope>
</reference>
<keyword evidence="14 18" id="KW-0472">Membrane</keyword>
<dbReference type="Gene3D" id="1.10.510.10">
    <property type="entry name" value="Transferase(Phosphotransferase) domain 1"/>
    <property type="match status" value="1"/>
</dbReference>
<keyword evidence="6" id="KW-0808">Transferase</keyword>
<dbReference type="EC" id="2.7.11.1" evidence="4"/>
<dbReference type="FunFam" id="2.60.120.200:FF:000051">
    <property type="entry name" value="L-type lectin-domain containing receptor kinase V.9"/>
    <property type="match status" value="1"/>
</dbReference>
<evidence type="ECO:0000256" key="5">
    <source>
        <dbReference type="ARBA" id="ARBA00022527"/>
    </source>
</evidence>
<keyword evidence="21" id="KW-1185">Reference proteome</keyword>
<dbReference type="InterPro" id="IPR011009">
    <property type="entry name" value="Kinase-like_dom_sf"/>
</dbReference>
<evidence type="ECO:0000256" key="15">
    <source>
        <dbReference type="ARBA" id="ARBA00023170"/>
    </source>
</evidence>
<evidence type="ECO:0000256" key="1">
    <source>
        <dbReference type="ARBA" id="ARBA00004479"/>
    </source>
</evidence>
<dbReference type="InterPro" id="IPR000719">
    <property type="entry name" value="Prot_kinase_dom"/>
</dbReference>
<keyword evidence="13 18" id="KW-1133">Transmembrane helix</keyword>
<organism evidence="20 21">
    <name type="scientific">Aegilops tauschii subsp. strangulata</name>
    <name type="common">Goatgrass</name>
    <dbReference type="NCBI Taxonomy" id="200361"/>
    <lineage>
        <taxon>Eukaryota</taxon>
        <taxon>Viridiplantae</taxon>
        <taxon>Streptophyta</taxon>
        <taxon>Embryophyta</taxon>
        <taxon>Tracheophyta</taxon>
        <taxon>Spermatophyta</taxon>
        <taxon>Magnoliopsida</taxon>
        <taxon>Liliopsida</taxon>
        <taxon>Poales</taxon>
        <taxon>Poaceae</taxon>
        <taxon>BOP clade</taxon>
        <taxon>Pooideae</taxon>
        <taxon>Triticodae</taxon>
        <taxon>Triticeae</taxon>
        <taxon>Triticinae</taxon>
        <taxon>Aegilops</taxon>
    </lineage>
</organism>
<protein>
    <recommendedName>
        <fullName evidence="4">non-specific serine/threonine protein kinase</fullName>
        <ecNumber evidence="4">2.7.11.1</ecNumber>
    </recommendedName>
</protein>
<dbReference type="Gene3D" id="2.60.120.200">
    <property type="match status" value="1"/>
</dbReference>
<keyword evidence="15" id="KW-0675">Receptor</keyword>
<dbReference type="InterPro" id="IPR050528">
    <property type="entry name" value="L-type_Lectin-RKs"/>
</dbReference>
<evidence type="ECO:0000256" key="13">
    <source>
        <dbReference type="ARBA" id="ARBA00022989"/>
    </source>
</evidence>
<evidence type="ECO:0000256" key="7">
    <source>
        <dbReference type="ARBA" id="ARBA00022692"/>
    </source>
</evidence>
<evidence type="ECO:0000256" key="12">
    <source>
        <dbReference type="ARBA" id="ARBA00022840"/>
    </source>
</evidence>
<keyword evidence="8" id="KW-0732">Signal</keyword>
<reference evidence="20" key="5">
    <citation type="journal article" date="2021" name="G3 (Bethesda)">
        <title>Aegilops tauschii genome assembly Aet v5.0 features greater sequence contiguity and improved annotation.</title>
        <authorList>
            <person name="Wang L."/>
            <person name="Zhu T."/>
            <person name="Rodriguez J.C."/>
            <person name="Deal K.R."/>
            <person name="Dubcovsky J."/>
            <person name="McGuire P.E."/>
            <person name="Lux T."/>
            <person name="Spannagl M."/>
            <person name="Mayer K.F.X."/>
            <person name="Baldrich P."/>
            <person name="Meyers B.C."/>
            <person name="Huo N."/>
            <person name="Gu Y.Q."/>
            <person name="Zhou H."/>
            <person name="Devos K.M."/>
            <person name="Bennetzen J.L."/>
            <person name="Unver T."/>
            <person name="Budak H."/>
            <person name="Gulick P.J."/>
            <person name="Galiba G."/>
            <person name="Kalapos B."/>
            <person name="Nelson D.R."/>
            <person name="Li P."/>
            <person name="You F.M."/>
            <person name="Luo M.C."/>
            <person name="Dvorak J."/>
        </authorList>
    </citation>
    <scope>NUCLEOTIDE SEQUENCE [LARGE SCALE GENOMIC DNA]</scope>
    <source>
        <strain evidence="20">cv. AL8/78</strain>
    </source>
</reference>
<evidence type="ECO:0000256" key="16">
    <source>
        <dbReference type="ARBA" id="ARBA00023180"/>
    </source>
</evidence>
<dbReference type="CDD" id="cd06899">
    <property type="entry name" value="lectin_legume_LecRK_Arcelin_ConA"/>
    <property type="match status" value="1"/>
</dbReference>
<keyword evidence="11" id="KW-0418">Kinase</keyword>
<evidence type="ECO:0000256" key="17">
    <source>
        <dbReference type="PROSITE-ProRule" id="PRU10141"/>
    </source>
</evidence>
<dbReference type="EnsemblPlants" id="AET3Gv20225400.3">
    <property type="protein sequence ID" value="AET3Gv20225400.3"/>
    <property type="gene ID" value="AET3Gv20225400"/>
</dbReference>